<evidence type="ECO:0000256" key="2">
    <source>
        <dbReference type="ARBA" id="ARBA00022755"/>
    </source>
</evidence>
<comment type="function">
    <text evidence="4">Catalyzes the ATP-dependent conversion of 5-aminoimidazole ribonucleotide (AIR) and HCO(3)(-) to N5-carboxyaminoimidazole ribonucleotide (N5-CAIR).</text>
</comment>
<comment type="subunit">
    <text evidence="4">Homodimer.</text>
</comment>
<evidence type="ECO:0000259" key="5">
    <source>
        <dbReference type="PROSITE" id="PS50975"/>
    </source>
</evidence>
<feature type="binding site" evidence="4">
    <location>
        <begin position="172"/>
        <end position="175"/>
    </location>
    <ligand>
        <name>ATP</name>
        <dbReference type="ChEBI" id="CHEBI:30616"/>
    </ligand>
</feature>
<dbReference type="RefSeq" id="WP_183410693.1">
    <property type="nucleotide sequence ID" value="NZ_JACHWY010000002.1"/>
</dbReference>
<keyword evidence="4 6" id="KW-0436">Ligase</keyword>
<organism evidence="6 7">
    <name type="scientific">Litorivivens lipolytica</name>
    <dbReference type="NCBI Taxonomy" id="1524264"/>
    <lineage>
        <taxon>Bacteria</taxon>
        <taxon>Pseudomonadati</taxon>
        <taxon>Pseudomonadota</taxon>
        <taxon>Gammaproteobacteria</taxon>
        <taxon>Litorivivens</taxon>
    </lineage>
</organism>
<dbReference type="GO" id="GO:0004638">
    <property type="term" value="F:phosphoribosylaminoimidazole carboxylase activity"/>
    <property type="evidence" value="ECO:0007669"/>
    <property type="project" value="InterPro"/>
</dbReference>
<comment type="pathway">
    <text evidence="4">Purine metabolism; IMP biosynthesis via de novo pathway; 5-amino-1-(5-phospho-D-ribosyl)imidazole-4-carboxylate from 5-amino-1-(5-phospho-D-ribosyl)imidazole (N5-CAIR route): step 1/2.</text>
</comment>
<dbReference type="Gene3D" id="3.40.50.20">
    <property type="match status" value="1"/>
</dbReference>
<comment type="catalytic activity">
    <reaction evidence="4">
        <text>5-amino-1-(5-phospho-beta-D-ribosyl)imidazole + hydrogencarbonate + ATP = 5-carboxyamino-1-(5-phospho-D-ribosyl)imidazole + ADP + phosphate + 2 H(+)</text>
        <dbReference type="Rhea" id="RHEA:19317"/>
        <dbReference type="ChEBI" id="CHEBI:15378"/>
        <dbReference type="ChEBI" id="CHEBI:17544"/>
        <dbReference type="ChEBI" id="CHEBI:30616"/>
        <dbReference type="ChEBI" id="CHEBI:43474"/>
        <dbReference type="ChEBI" id="CHEBI:58730"/>
        <dbReference type="ChEBI" id="CHEBI:137981"/>
        <dbReference type="ChEBI" id="CHEBI:456216"/>
        <dbReference type="EC" id="6.3.4.18"/>
    </reaction>
</comment>
<dbReference type="GO" id="GO:0046872">
    <property type="term" value="F:metal ion binding"/>
    <property type="evidence" value="ECO:0007669"/>
    <property type="project" value="InterPro"/>
</dbReference>
<dbReference type="PROSITE" id="PS50975">
    <property type="entry name" value="ATP_GRASP"/>
    <property type="match status" value="1"/>
</dbReference>
<dbReference type="AlphaFoldDB" id="A0A7W4Z5X4"/>
<accession>A0A7W4Z5X4</accession>
<feature type="binding site" evidence="4">
    <location>
        <position position="137"/>
    </location>
    <ligand>
        <name>ATP</name>
        <dbReference type="ChEBI" id="CHEBI:30616"/>
    </ligand>
</feature>
<evidence type="ECO:0000256" key="3">
    <source>
        <dbReference type="ARBA" id="ARBA00022840"/>
    </source>
</evidence>
<dbReference type="SUPFAM" id="SSF56059">
    <property type="entry name" value="Glutathione synthetase ATP-binding domain-like"/>
    <property type="match status" value="1"/>
</dbReference>
<dbReference type="InterPro" id="IPR011761">
    <property type="entry name" value="ATP-grasp"/>
</dbReference>
<dbReference type="EC" id="6.3.4.18" evidence="4"/>
<dbReference type="Pfam" id="PF22660">
    <property type="entry name" value="RS_preATP-grasp-like"/>
    <property type="match status" value="1"/>
</dbReference>
<sequence length="366" mass="39800">MHVAIVGGGQLARMTALAGIPLGIRFSFLLDSGANAACVEHLGQIVYRDQDDTPEAVYRKLGEPHVITMESEQLDVTLLEGLEKCAKVYPPVPGFAKCSHRHKERLLLEGLGIPVAPFRYCETLDEVEESDFPCFAKSVSEGYDGKAQGRLNSLAERDALAAQGDLRGWLIESAVNFDCEVSKVVVRSRSGEIKCYPTVRNTMKKGVLASCYVPLEPLSDNIEQTLTDYAERIANGLEYVGVLAIEFFLVGEQVIVNEIAPRVHNSGHWTMGSGCVDQFENHLRAITGLTLGTTQPIGASGMVNLLGTKAAPHALLPSNGRLSWYNKAPRPGRKVGHVAFTCATTEELLEAMQRFEQALAASDLSD</sequence>
<dbReference type="InterPro" id="IPR005875">
    <property type="entry name" value="PurK"/>
</dbReference>
<dbReference type="Gene3D" id="3.30.1490.20">
    <property type="entry name" value="ATP-grasp fold, A domain"/>
    <property type="match status" value="1"/>
</dbReference>
<feature type="binding site" evidence="4">
    <location>
        <position position="180"/>
    </location>
    <ligand>
        <name>ATP</name>
        <dbReference type="ChEBI" id="CHEBI:30616"/>
    </ligand>
</feature>
<keyword evidence="3 4" id="KW-0067">ATP-binding</keyword>
<dbReference type="NCBIfam" id="NF004679">
    <property type="entry name" value="PRK06019.1-5"/>
    <property type="match status" value="1"/>
</dbReference>
<dbReference type="InterPro" id="IPR054350">
    <property type="entry name" value="PurT/PurK_preATP-grasp"/>
</dbReference>
<dbReference type="InterPro" id="IPR003135">
    <property type="entry name" value="ATP-grasp_carboxylate-amine"/>
</dbReference>
<feature type="binding site" evidence="4">
    <location>
        <position position="101"/>
    </location>
    <ligand>
        <name>ATP</name>
        <dbReference type="ChEBI" id="CHEBI:30616"/>
    </ligand>
</feature>
<dbReference type="Gene3D" id="3.30.470.20">
    <property type="entry name" value="ATP-grasp fold, B domain"/>
    <property type="match status" value="1"/>
</dbReference>
<reference evidence="6 7" key="1">
    <citation type="submission" date="2020-08" db="EMBL/GenBank/DDBJ databases">
        <title>Genomic Encyclopedia of Type Strains, Phase III (KMG-III): the genomes of soil and plant-associated and newly described type strains.</title>
        <authorList>
            <person name="Whitman W."/>
        </authorList>
    </citation>
    <scope>NUCLEOTIDE SEQUENCE [LARGE SCALE GENOMIC DNA]</scope>
    <source>
        <strain evidence="6 7">CECT 8654</strain>
    </source>
</reference>
<name>A0A7W4Z5X4_9GAMM</name>
<dbReference type="Pfam" id="PF17769">
    <property type="entry name" value="PurK_C"/>
    <property type="match status" value="1"/>
</dbReference>
<dbReference type="GO" id="GO:0006189">
    <property type="term" value="P:'de novo' IMP biosynthetic process"/>
    <property type="evidence" value="ECO:0007669"/>
    <property type="project" value="UniProtKB-UniRule"/>
</dbReference>
<evidence type="ECO:0000256" key="1">
    <source>
        <dbReference type="ARBA" id="ARBA00022741"/>
    </source>
</evidence>
<dbReference type="InterPro" id="IPR011054">
    <property type="entry name" value="Rudment_hybrid_motif"/>
</dbReference>
<dbReference type="SUPFAM" id="SSF52440">
    <property type="entry name" value="PreATP-grasp domain"/>
    <property type="match status" value="1"/>
</dbReference>
<dbReference type="PANTHER" id="PTHR11609:SF5">
    <property type="entry name" value="PHOSPHORIBOSYLAMINOIMIDAZOLE CARBOXYLASE"/>
    <property type="match status" value="1"/>
</dbReference>
<dbReference type="SUPFAM" id="SSF51246">
    <property type="entry name" value="Rudiment single hybrid motif"/>
    <property type="match status" value="1"/>
</dbReference>
<evidence type="ECO:0000313" key="7">
    <source>
        <dbReference type="Proteomes" id="UP000537130"/>
    </source>
</evidence>
<comment type="similarity">
    <text evidence="4">Belongs to the PurK/PurT family.</text>
</comment>
<dbReference type="Proteomes" id="UP000537130">
    <property type="component" value="Unassembled WGS sequence"/>
</dbReference>
<evidence type="ECO:0000313" key="6">
    <source>
        <dbReference type="EMBL" id="MBB3047944.1"/>
    </source>
</evidence>
<keyword evidence="2 4" id="KW-0658">Purine biosynthesis</keyword>
<evidence type="ECO:0000256" key="4">
    <source>
        <dbReference type="HAMAP-Rule" id="MF_01928"/>
    </source>
</evidence>
<dbReference type="Pfam" id="PF02222">
    <property type="entry name" value="ATP-grasp"/>
    <property type="match status" value="1"/>
</dbReference>
<dbReference type="GO" id="GO:0005524">
    <property type="term" value="F:ATP binding"/>
    <property type="evidence" value="ECO:0007669"/>
    <property type="project" value="UniProtKB-UniRule"/>
</dbReference>
<dbReference type="PANTHER" id="PTHR11609">
    <property type="entry name" value="PURINE BIOSYNTHESIS PROTEIN 6/7, PUR6/7"/>
    <property type="match status" value="1"/>
</dbReference>
<comment type="caution">
    <text evidence="4">Lacks conserved residue(s) required for the propagation of feature annotation.</text>
</comment>
<feature type="domain" description="ATP-grasp" evidence="5">
    <location>
        <begin position="105"/>
        <end position="287"/>
    </location>
</feature>
<dbReference type="InterPro" id="IPR040686">
    <property type="entry name" value="PurK_C"/>
</dbReference>
<keyword evidence="7" id="KW-1185">Reference proteome</keyword>
<proteinExistence type="inferred from homology"/>
<protein>
    <recommendedName>
        <fullName evidence="4">N5-carboxyaminoimidazole ribonucleotide synthase</fullName>
        <shortName evidence="4">N5-CAIR synthase</shortName>
        <ecNumber evidence="4">6.3.4.18</ecNumber>
    </recommendedName>
    <alternativeName>
        <fullName evidence="4">5-(carboxyamino)imidazole ribonucleotide synthetase</fullName>
    </alternativeName>
</protein>
<dbReference type="UniPathway" id="UPA00074">
    <property type="reaction ID" value="UER00942"/>
</dbReference>
<dbReference type="HAMAP" id="MF_01928">
    <property type="entry name" value="PurK"/>
    <property type="match status" value="1"/>
</dbReference>
<dbReference type="EMBL" id="JACHWY010000002">
    <property type="protein sequence ID" value="MBB3047944.1"/>
    <property type="molecule type" value="Genomic_DNA"/>
</dbReference>
<dbReference type="InterPro" id="IPR013815">
    <property type="entry name" value="ATP_grasp_subdomain_1"/>
</dbReference>
<dbReference type="InterPro" id="IPR016185">
    <property type="entry name" value="PreATP-grasp_dom_sf"/>
</dbReference>
<comment type="caution">
    <text evidence="6">The sequence shown here is derived from an EMBL/GenBank/DDBJ whole genome shotgun (WGS) entry which is preliminary data.</text>
</comment>
<feature type="binding site" evidence="4">
    <location>
        <begin position="257"/>
        <end position="258"/>
    </location>
    <ligand>
        <name>ATP</name>
        <dbReference type="ChEBI" id="CHEBI:30616"/>
    </ligand>
</feature>
<gene>
    <name evidence="4" type="primary">purK</name>
    <name evidence="6" type="ORF">FHR99_002210</name>
</gene>
<dbReference type="GO" id="GO:0034028">
    <property type="term" value="F:5-(carboxyamino)imidazole ribonucleotide synthase activity"/>
    <property type="evidence" value="ECO:0007669"/>
    <property type="project" value="UniProtKB-UniRule"/>
</dbReference>
<keyword evidence="1 4" id="KW-0547">Nucleotide-binding</keyword>